<gene>
    <name evidence="1" type="ORF">M9Y10_039420</name>
</gene>
<evidence type="ECO:0008006" key="3">
    <source>
        <dbReference type="Google" id="ProtNLM"/>
    </source>
</evidence>
<reference evidence="1 2" key="1">
    <citation type="submission" date="2024-04" db="EMBL/GenBank/DDBJ databases">
        <title>Tritrichomonas musculus Genome.</title>
        <authorList>
            <person name="Alves-Ferreira E."/>
            <person name="Grigg M."/>
            <person name="Lorenzi H."/>
            <person name="Galac M."/>
        </authorList>
    </citation>
    <scope>NUCLEOTIDE SEQUENCE [LARGE SCALE GENOMIC DNA]</scope>
    <source>
        <strain evidence="1 2">EAF2021</strain>
    </source>
</reference>
<organism evidence="1 2">
    <name type="scientific">Tritrichomonas musculus</name>
    <dbReference type="NCBI Taxonomy" id="1915356"/>
    <lineage>
        <taxon>Eukaryota</taxon>
        <taxon>Metamonada</taxon>
        <taxon>Parabasalia</taxon>
        <taxon>Tritrichomonadida</taxon>
        <taxon>Tritrichomonadidae</taxon>
        <taxon>Tritrichomonas</taxon>
    </lineage>
</organism>
<dbReference type="InterPro" id="IPR036770">
    <property type="entry name" value="Ankyrin_rpt-contain_sf"/>
</dbReference>
<sequence>MNIDKYLDDMRSLQSEFLKFIDDDENFEEKFQNLLLLFEDKKIRENKNDLRLFLHHIASVCANHHRNKNFFSKIERVIKLFKDEIKKFYINSEIFSIFRKDKRILLFLVEEKILIFDEYVAKKITESKYAEKKYPQYFAPELKPFIKLPSKFYEMRKIGENERYISELIRNDNAKEFIAFVNQNNIPLKSPIKPSIYETNSFLIKKQYSDSDITMIEYAAFFGSIQIIKYLHTKGVEMNSSLWLYAIHSQNAHLIHFLEDCNVEPRAELCFMKSIKCNHIGIADYFLNNYLQNSDQKPNDTFIQSLKYYNFEFIQKEHVNQSSFCYLCSYDYYLFVGNLLATKYIDINIKTIQNHIFE</sequence>
<name>A0ABR2KB65_9EUKA</name>
<dbReference type="SUPFAM" id="SSF48403">
    <property type="entry name" value="Ankyrin repeat"/>
    <property type="match status" value="1"/>
</dbReference>
<keyword evidence="2" id="KW-1185">Reference proteome</keyword>
<dbReference type="Proteomes" id="UP001470230">
    <property type="component" value="Unassembled WGS sequence"/>
</dbReference>
<accession>A0ABR2KB65</accession>
<dbReference type="EMBL" id="JAPFFF010000006">
    <property type="protein sequence ID" value="KAK8888352.1"/>
    <property type="molecule type" value="Genomic_DNA"/>
</dbReference>
<evidence type="ECO:0000313" key="2">
    <source>
        <dbReference type="Proteomes" id="UP001470230"/>
    </source>
</evidence>
<protein>
    <recommendedName>
        <fullName evidence="3">DUF3447 domain-containing protein</fullName>
    </recommendedName>
</protein>
<comment type="caution">
    <text evidence="1">The sequence shown here is derived from an EMBL/GenBank/DDBJ whole genome shotgun (WGS) entry which is preliminary data.</text>
</comment>
<proteinExistence type="predicted"/>
<evidence type="ECO:0000313" key="1">
    <source>
        <dbReference type="EMBL" id="KAK8888352.1"/>
    </source>
</evidence>